<dbReference type="Pfam" id="PF12705">
    <property type="entry name" value="PDDEXK_1"/>
    <property type="match status" value="1"/>
</dbReference>
<dbReference type="InterPro" id="IPR038726">
    <property type="entry name" value="PDDEXK_AddAB-type"/>
</dbReference>
<dbReference type="AlphaFoldDB" id="M1X4W9"/>
<evidence type="ECO:0000256" key="1">
    <source>
        <dbReference type="ARBA" id="ARBA00022763"/>
    </source>
</evidence>
<reference evidence="5 6" key="1">
    <citation type="submission" date="2012-05" db="EMBL/GenBank/DDBJ databases">
        <authorList>
            <person name="Hilton J."/>
        </authorList>
    </citation>
    <scope>NUCLEOTIDE SEQUENCE [LARGE SCALE GENOMIC DNA]</scope>
    <source>
        <strain evidence="5 6">HH01</strain>
    </source>
</reference>
<name>M1X4W9_9NOST</name>
<keyword evidence="2 5" id="KW-0378">Hydrolase</keyword>
<keyword evidence="3" id="KW-0234">DNA repair</keyword>
<keyword evidence="2 5" id="KW-0067">ATP-binding</keyword>
<dbReference type="STRING" id="1165094.RINTHH_6660"/>
<evidence type="ECO:0000259" key="4">
    <source>
        <dbReference type="Pfam" id="PF12705"/>
    </source>
</evidence>
<evidence type="ECO:0000256" key="3">
    <source>
        <dbReference type="ARBA" id="ARBA00023204"/>
    </source>
</evidence>
<accession>M1X4W9</accession>
<gene>
    <name evidence="5" type="ORF">RINTHH_6660</name>
</gene>
<evidence type="ECO:0000256" key="2">
    <source>
        <dbReference type="ARBA" id="ARBA00022806"/>
    </source>
</evidence>
<evidence type="ECO:0000313" key="6">
    <source>
        <dbReference type="Proteomes" id="UP000053051"/>
    </source>
</evidence>
<protein>
    <submittedName>
        <fullName evidence="5">Superfamily I DNA and RNA helicases</fullName>
    </submittedName>
</protein>
<dbReference type="Proteomes" id="UP000053051">
    <property type="component" value="Unassembled WGS sequence"/>
</dbReference>
<dbReference type="InterPro" id="IPR011604">
    <property type="entry name" value="PDDEXK-like_dom_sf"/>
</dbReference>
<keyword evidence="2 5" id="KW-0347">Helicase</keyword>
<feature type="domain" description="PD-(D/E)XK endonuclease-like" evidence="4">
    <location>
        <begin position="22"/>
        <end position="254"/>
    </location>
</feature>
<evidence type="ECO:0000313" key="5">
    <source>
        <dbReference type="EMBL" id="CCH66821.1"/>
    </source>
</evidence>
<dbReference type="GO" id="GO:0004386">
    <property type="term" value="F:helicase activity"/>
    <property type="evidence" value="ECO:0007669"/>
    <property type="project" value="UniProtKB-KW"/>
</dbReference>
<sequence>MLLNSQSILINKMPPTSKTFLHLSQGQLKLFEKCPRQFQYTYLEQLYSPNNQEHEELQNLGSSFHLLMHQQEIGLPVSSFLQADDQLQRWMSNVIEIAPEIVHPNVCGETSRYSEHSRMLQVDDYLLTVIYDLLIVQKNKAQIIDWKTYPKPPNKIYLGQNWQTLLYLYVLVETSHYLPEDICMTYYFVQYLGKPKSINFSYSQTQHKKTEEKLKQLLDKLSECLIKYSQGDMFAQVPEGVKVCKHCQYSTRCRRVAFPQERTIFPGSNAETMISEDYTNLPSIISIEEVTL</sequence>
<keyword evidence="1" id="KW-0227">DNA damage</keyword>
<comment type="caution">
    <text evidence="5">The sequence shown here is derived from an EMBL/GenBank/DDBJ whole genome shotgun (WGS) entry which is preliminary data.</text>
</comment>
<dbReference type="GO" id="GO:0006281">
    <property type="term" value="P:DNA repair"/>
    <property type="evidence" value="ECO:0007669"/>
    <property type="project" value="UniProtKB-KW"/>
</dbReference>
<reference evidence="6" key="2">
    <citation type="submission" date="2016-01" db="EMBL/GenBank/DDBJ databases">
        <title>Diatom-associated endosymboitic cyanobacterium lacks core nitrogen metabolism enzymes.</title>
        <authorList>
            <person name="Hilton J.A."/>
            <person name="Foster R.A."/>
            <person name="Tripp H.J."/>
            <person name="Carter B.J."/>
            <person name="Zehr J.P."/>
            <person name="Villareal T.A."/>
        </authorList>
    </citation>
    <scope>NUCLEOTIDE SEQUENCE [LARGE SCALE GENOMIC DNA]</scope>
    <source>
        <strain evidence="6">HH01</strain>
    </source>
</reference>
<dbReference type="EMBL" id="CAIY01000027">
    <property type="protein sequence ID" value="CCH66821.1"/>
    <property type="molecule type" value="Genomic_DNA"/>
</dbReference>
<proteinExistence type="predicted"/>
<keyword evidence="6" id="KW-1185">Reference proteome</keyword>
<dbReference type="Gene3D" id="3.90.320.10">
    <property type="match status" value="1"/>
</dbReference>
<keyword evidence="2 5" id="KW-0547">Nucleotide-binding</keyword>
<organism evidence="5 6">
    <name type="scientific">Richelia intracellularis HH01</name>
    <dbReference type="NCBI Taxonomy" id="1165094"/>
    <lineage>
        <taxon>Bacteria</taxon>
        <taxon>Bacillati</taxon>
        <taxon>Cyanobacteriota</taxon>
        <taxon>Cyanophyceae</taxon>
        <taxon>Nostocales</taxon>
        <taxon>Nostocaceae</taxon>
        <taxon>Richelia</taxon>
    </lineage>
</organism>